<name>A0A4Y5TVE5_9CAUD</name>
<evidence type="ECO:0000313" key="1">
    <source>
        <dbReference type="EMBL" id="QDB73332.1"/>
    </source>
</evidence>
<dbReference type="EMBL" id="MK795384">
    <property type="protein sequence ID" value="QDB73332.1"/>
    <property type="molecule type" value="Genomic_DNA"/>
</dbReference>
<dbReference type="GO" id="GO:0005198">
    <property type="term" value="F:structural molecule activity"/>
    <property type="evidence" value="ECO:0007669"/>
    <property type="project" value="InterPro"/>
</dbReference>
<dbReference type="Pfam" id="PF06841">
    <property type="entry name" value="Phage_T4_gp19"/>
    <property type="match status" value="1"/>
</dbReference>
<dbReference type="Proteomes" id="UP000318470">
    <property type="component" value="Segment"/>
</dbReference>
<proteinExistence type="predicted"/>
<keyword evidence="2" id="KW-1185">Reference proteome</keyword>
<evidence type="ECO:0000313" key="2">
    <source>
        <dbReference type="Proteomes" id="UP000318470"/>
    </source>
</evidence>
<reference evidence="1 2" key="1">
    <citation type="submission" date="2019-04" db="EMBL/GenBank/DDBJ databases">
        <authorList>
            <person name="Gao M."/>
            <person name="Bai C."/>
            <person name="Tong Y."/>
            <person name="Xu X."/>
        </authorList>
    </citation>
    <scope>NUCLEOTIDE SEQUENCE [LARGE SCALE GENOMIC DNA]</scope>
    <source>
        <strain evidence="1 2">Vibrio alginolyticus VA1</strain>
    </source>
</reference>
<protein>
    <submittedName>
        <fullName evidence="1">Tail tube protein</fullName>
    </submittedName>
</protein>
<dbReference type="KEGG" id="vg:55616169"/>
<dbReference type="InterPro" id="IPR010667">
    <property type="entry name" value="Phage_T4_Gp19"/>
</dbReference>
<organism evidence="1 2">
    <name type="scientific">Vibrio phage VAP7</name>
    <dbReference type="NCBI Taxonomy" id="2584487"/>
    <lineage>
        <taxon>Viruses</taxon>
        <taxon>Duplodnaviria</taxon>
        <taxon>Heunggongvirae</taxon>
        <taxon>Uroviricota</taxon>
        <taxon>Caudoviricetes</taxon>
        <taxon>Pantevenvirales</taxon>
        <taxon>Ackermannviridae</taxon>
        <taxon>Vapseptimavirus</taxon>
        <taxon>Vapseptimavirus VAP7</taxon>
    </lineage>
</organism>
<dbReference type="RefSeq" id="YP_009845806.1">
    <property type="nucleotide sequence ID" value="NC_048765.1"/>
</dbReference>
<accession>A0A4Y5TVE5</accession>
<dbReference type="GeneID" id="55616169"/>
<sequence length="177" mass="19886">MPTVNQFRAAVQRRGGVQRQYRWRVIVNFPAFAADNELARDASLTAITTQTPPSTLGEILIPWGGRELPYPGDRKFESLPITFIGVADDSVHSAWEKWSEGINGSSSNQAGYEPSEYMRDVQIQLLDDRDNVKKTYTLEAAWPQNVGELELDQTAQDSYAQFTATLRFLQATNDNSL</sequence>